<comment type="similarity">
    <text evidence="1">Belongs to the LysR transcriptional regulatory family.</text>
</comment>
<reference evidence="7" key="1">
    <citation type="journal article" date="2019" name="Int. J. Syst. Evol. Microbiol.">
        <title>The Global Catalogue of Microorganisms (GCM) 10K type strain sequencing project: providing services to taxonomists for standard genome sequencing and annotation.</title>
        <authorList>
            <consortium name="The Broad Institute Genomics Platform"/>
            <consortium name="The Broad Institute Genome Sequencing Center for Infectious Disease"/>
            <person name="Wu L."/>
            <person name="Ma J."/>
        </authorList>
    </citation>
    <scope>NUCLEOTIDE SEQUENCE [LARGE SCALE GENOMIC DNA]</scope>
    <source>
        <strain evidence="7">JCM 19134</strain>
    </source>
</reference>
<keyword evidence="3" id="KW-0238">DNA-binding</keyword>
<keyword evidence="2" id="KW-0805">Transcription regulation</keyword>
<dbReference type="PANTHER" id="PTHR30126:SF98">
    <property type="entry name" value="HTH-TYPE TRANSCRIPTIONAL ACTIVATOR BAUR"/>
    <property type="match status" value="1"/>
</dbReference>
<dbReference type="EMBL" id="BAABLX010000004">
    <property type="protein sequence ID" value="GAA4932324.1"/>
    <property type="molecule type" value="Genomic_DNA"/>
</dbReference>
<gene>
    <name evidence="6" type="ORF">GCM10025791_06050</name>
</gene>
<dbReference type="InterPro" id="IPR000847">
    <property type="entry name" value="LysR_HTH_N"/>
</dbReference>
<keyword evidence="7" id="KW-1185">Reference proteome</keyword>
<name>A0AAV3TYF4_9ALTE</name>
<comment type="caution">
    <text evidence="6">The sequence shown here is derived from an EMBL/GenBank/DDBJ whole genome shotgun (WGS) entry which is preliminary data.</text>
</comment>
<dbReference type="Gene3D" id="3.40.190.10">
    <property type="entry name" value="Periplasmic binding protein-like II"/>
    <property type="match status" value="2"/>
</dbReference>
<dbReference type="SUPFAM" id="SSF53850">
    <property type="entry name" value="Periplasmic binding protein-like II"/>
    <property type="match status" value="1"/>
</dbReference>
<dbReference type="Gene3D" id="1.10.10.10">
    <property type="entry name" value="Winged helix-like DNA-binding domain superfamily/Winged helix DNA-binding domain"/>
    <property type="match status" value="2"/>
</dbReference>
<evidence type="ECO:0000256" key="2">
    <source>
        <dbReference type="ARBA" id="ARBA00023015"/>
    </source>
</evidence>
<dbReference type="AlphaFoldDB" id="A0AAV3TYF4"/>
<dbReference type="Proteomes" id="UP001409585">
    <property type="component" value="Unassembled WGS sequence"/>
</dbReference>
<accession>A0AAV3TYF4</accession>
<sequence length="397" mass="44447">MNPLNNAPNLRHLAAAIEVKRQGSINRAASQIHLTQSALTQAMKKLEASLGFKLFDRASVGLFPTEQGVIYLDRVERAIEHLTAIEKHLQNQRSSKRTPIYRQLTTTQLRAFICVVEEESYTLAARRLGQTQPTVHRAVKEMEAICGQTFFRRAPNGVEPSWQARLVVRHINLFFSELSQGLEEVSEHGGILRGTLRVGSLPLSRTEMVPKAVVQLLKEFHKAQVSIIDGPYEEQLSALLNGRIDMIVGALRDPLPSPDVVQEFLFQDPLHLVVRPSHPLATAPSSTAKELRELEWVAPKENTPAREAFTRFFTSQDLEPPEHIVECSSLVAIRGILLESDRVALLPAQQVQLEVDLGLLAVSPQTLPGTSRKIGLTFRANYSPTKVQRRFIELIKH</sequence>
<dbReference type="RefSeq" id="WP_345416847.1">
    <property type="nucleotide sequence ID" value="NZ_AP031496.1"/>
</dbReference>
<evidence type="ECO:0000256" key="3">
    <source>
        <dbReference type="ARBA" id="ARBA00023125"/>
    </source>
</evidence>
<dbReference type="GO" id="GO:0000976">
    <property type="term" value="F:transcription cis-regulatory region binding"/>
    <property type="evidence" value="ECO:0007669"/>
    <property type="project" value="TreeGrafter"/>
</dbReference>
<feature type="domain" description="HTH lysR-type" evidence="5">
    <location>
        <begin position="8"/>
        <end position="65"/>
    </location>
</feature>
<evidence type="ECO:0000313" key="7">
    <source>
        <dbReference type="Proteomes" id="UP001409585"/>
    </source>
</evidence>
<keyword evidence="4" id="KW-0804">Transcription</keyword>
<dbReference type="SUPFAM" id="SSF46785">
    <property type="entry name" value="Winged helix' DNA-binding domain"/>
    <property type="match status" value="2"/>
</dbReference>
<feature type="domain" description="HTH lysR-type" evidence="5">
    <location>
        <begin position="104"/>
        <end position="161"/>
    </location>
</feature>
<dbReference type="PRINTS" id="PR00039">
    <property type="entry name" value="HTHLYSR"/>
</dbReference>
<proteinExistence type="inferred from homology"/>
<dbReference type="Pfam" id="PF00126">
    <property type="entry name" value="HTH_1"/>
    <property type="match status" value="2"/>
</dbReference>
<dbReference type="InterPro" id="IPR036390">
    <property type="entry name" value="WH_DNA-bd_sf"/>
</dbReference>
<evidence type="ECO:0000313" key="6">
    <source>
        <dbReference type="EMBL" id="GAA4932324.1"/>
    </source>
</evidence>
<protein>
    <submittedName>
        <fullName evidence="6">LysR substrate-binding domain-containing protein</fullName>
    </submittedName>
</protein>
<evidence type="ECO:0000259" key="5">
    <source>
        <dbReference type="PROSITE" id="PS50931"/>
    </source>
</evidence>
<dbReference type="PANTHER" id="PTHR30126">
    <property type="entry name" value="HTH-TYPE TRANSCRIPTIONAL REGULATOR"/>
    <property type="match status" value="1"/>
</dbReference>
<dbReference type="PROSITE" id="PS50931">
    <property type="entry name" value="HTH_LYSR"/>
    <property type="match status" value="2"/>
</dbReference>
<evidence type="ECO:0000256" key="4">
    <source>
        <dbReference type="ARBA" id="ARBA00023163"/>
    </source>
</evidence>
<evidence type="ECO:0000256" key="1">
    <source>
        <dbReference type="ARBA" id="ARBA00009437"/>
    </source>
</evidence>
<dbReference type="InterPro" id="IPR005119">
    <property type="entry name" value="LysR_subst-bd"/>
</dbReference>
<dbReference type="Pfam" id="PF03466">
    <property type="entry name" value="LysR_substrate"/>
    <property type="match status" value="1"/>
</dbReference>
<organism evidence="6 7">
    <name type="scientific">Halioxenophilus aromaticivorans</name>
    <dbReference type="NCBI Taxonomy" id="1306992"/>
    <lineage>
        <taxon>Bacteria</taxon>
        <taxon>Pseudomonadati</taxon>
        <taxon>Pseudomonadota</taxon>
        <taxon>Gammaproteobacteria</taxon>
        <taxon>Alteromonadales</taxon>
        <taxon>Alteromonadaceae</taxon>
        <taxon>Halioxenophilus</taxon>
    </lineage>
</organism>
<dbReference type="GO" id="GO:0003700">
    <property type="term" value="F:DNA-binding transcription factor activity"/>
    <property type="evidence" value="ECO:0007669"/>
    <property type="project" value="InterPro"/>
</dbReference>
<dbReference type="InterPro" id="IPR036388">
    <property type="entry name" value="WH-like_DNA-bd_sf"/>
</dbReference>